<reference evidence="1 2" key="1">
    <citation type="submission" date="2020-01" db="EMBL/GenBank/DDBJ databases">
        <title>Bacteria diversity of Porities sp.</title>
        <authorList>
            <person name="Wang G."/>
        </authorList>
    </citation>
    <scope>NUCLEOTIDE SEQUENCE [LARGE SCALE GENOMIC DNA]</scope>
    <source>
        <strain evidence="1 2">R33</strain>
    </source>
</reference>
<keyword evidence="2" id="KW-1185">Reference proteome</keyword>
<dbReference type="GO" id="GO:0015035">
    <property type="term" value="F:protein-disulfide reductase activity"/>
    <property type="evidence" value="ECO:0007669"/>
    <property type="project" value="InterPro"/>
</dbReference>
<dbReference type="InterPro" id="IPR052927">
    <property type="entry name" value="DCC_oxidoreductase"/>
</dbReference>
<dbReference type="Proteomes" id="UP000475249">
    <property type="component" value="Unassembled WGS sequence"/>
</dbReference>
<dbReference type="InterPro" id="IPR007263">
    <property type="entry name" value="DCC1-like"/>
</dbReference>
<dbReference type="RefSeq" id="WP_161437192.1">
    <property type="nucleotide sequence ID" value="NZ_WXYO01000009.1"/>
</dbReference>
<sequence>METAVKESVIIFDGECNLCNGVVGWLLRFAPADVFRFVAFQSAEGNRILKAHGFPTESLETVILLDETGVYTHSDGFLRIVSKIPKWRLVAALLAFIPRIIRDSIYHIASRNRVKWFGKSKSCTVSFR</sequence>
<dbReference type="PANTHER" id="PTHR33639:SF2">
    <property type="entry name" value="DUF393 DOMAIN-CONTAINING PROTEIN"/>
    <property type="match status" value="1"/>
</dbReference>
<name>A0A6L9EH77_9FLAO</name>
<comment type="caution">
    <text evidence="1">The sequence shown here is derived from an EMBL/GenBank/DDBJ whole genome shotgun (WGS) entry which is preliminary data.</text>
</comment>
<organism evidence="1 2">
    <name type="scientific">Poritiphilus flavus</name>
    <dbReference type="NCBI Taxonomy" id="2697053"/>
    <lineage>
        <taxon>Bacteria</taxon>
        <taxon>Pseudomonadati</taxon>
        <taxon>Bacteroidota</taxon>
        <taxon>Flavobacteriia</taxon>
        <taxon>Flavobacteriales</taxon>
        <taxon>Flavobacteriaceae</taxon>
        <taxon>Poritiphilus</taxon>
    </lineage>
</organism>
<proteinExistence type="predicted"/>
<evidence type="ECO:0000313" key="1">
    <source>
        <dbReference type="EMBL" id="NAS14140.1"/>
    </source>
</evidence>
<accession>A0A6L9EH77</accession>
<dbReference type="PANTHER" id="PTHR33639">
    <property type="entry name" value="THIOL-DISULFIDE OXIDOREDUCTASE DCC"/>
    <property type="match status" value="1"/>
</dbReference>
<gene>
    <name evidence="1" type="ORF">GTQ38_19175</name>
</gene>
<dbReference type="EMBL" id="WXYO01000009">
    <property type="protein sequence ID" value="NAS14140.1"/>
    <property type="molecule type" value="Genomic_DNA"/>
</dbReference>
<evidence type="ECO:0000313" key="2">
    <source>
        <dbReference type="Proteomes" id="UP000475249"/>
    </source>
</evidence>
<protein>
    <submittedName>
        <fullName evidence="1">DUF393 domain-containing protein</fullName>
    </submittedName>
</protein>
<dbReference type="AlphaFoldDB" id="A0A6L9EH77"/>
<dbReference type="Pfam" id="PF04134">
    <property type="entry name" value="DCC1-like"/>
    <property type="match status" value="1"/>
</dbReference>